<name>A0A0P0RDP5_9BURK</name>
<organism evidence="1 2">
    <name type="scientific">Paraburkholderia caribensis MBA4</name>
    <dbReference type="NCBI Taxonomy" id="1323664"/>
    <lineage>
        <taxon>Bacteria</taxon>
        <taxon>Pseudomonadati</taxon>
        <taxon>Pseudomonadota</taxon>
        <taxon>Betaproteobacteria</taxon>
        <taxon>Burkholderiales</taxon>
        <taxon>Burkholderiaceae</taxon>
        <taxon>Paraburkholderia</taxon>
    </lineage>
</organism>
<evidence type="ECO:0000313" key="1">
    <source>
        <dbReference type="EMBL" id="ALL66563.1"/>
    </source>
</evidence>
<sequence length="92" mass="10144">MKGIPEVKVVVGRNDPFNDTPAAFDMYDPGTRTRIAVHIDCMPQCSAACADLRAPVYAARAYRMQPARCRIGVRVRYPRCAGWGDGLGSTQR</sequence>
<dbReference type="GeneID" id="69970514"/>
<accession>A0A0P0RDP5</accession>
<dbReference type="AlphaFoldDB" id="A0A0P0RDP5"/>
<reference evidence="1 2" key="1">
    <citation type="journal article" date="2014" name="Genome Announc.">
        <title>Draft Genome Sequence of the Haloacid-Degrading Burkholderia caribensis Strain MBA4.</title>
        <authorList>
            <person name="Pan Y."/>
            <person name="Kong K.F."/>
            <person name="Tsang J.S."/>
        </authorList>
    </citation>
    <scope>NUCLEOTIDE SEQUENCE [LARGE SCALE GENOMIC DNA]</scope>
    <source>
        <strain evidence="1 2">MBA4</strain>
    </source>
</reference>
<dbReference type="KEGG" id="bcai:K788_0005716"/>
<gene>
    <name evidence="1" type="ORF">K788_0005716</name>
</gene>
<proteinExistence type="predicted"/>
<dbReference type="RefSeq" id="WP_035987900.1">
    <property type="nucleotide sequence ID" value="NZ_CP012747.1"/>
</dbReference>
<dbReference type="EMBL" id="CP012747">
    <property type="protein sequence ID" value="ALL66563.1"/>
    <property type="molecule type" value="Genomic_DNA"/>
</dbReference>
<evidence type="ECO:0000313" key="2">
    <source>
        <dbReference type="Proteomes" id="UP000019146"/>
    </source>
</evidence>
<protein>
    <submittedName>
        <fullName evidence="1">Uncharacterized protein</fullName>
    </submittedName>
</protein>
<dbReference type="Proteomes" id="UP000019146">
    <property type="component" value="Chromosome 2"/>
</dbReference>